<dbReference type="InterPro" id="IPR002733">
    <property type="entry name" value="AMMECR1_domain"/>
</dbReference>
<evidence type="ECO:0000313" key="3">
    <source>
        <dbReference type="EMBL" id="ACO04220.1"/>
    </source>
</evidence>
<protein>
    <recommendedName>
        <fullName evidence="1">Protein PERMA_0114</fullName>
    </recommendedName>
</protein>
<gene>
    <name evidence="3" type="ordered locus">PERMA_0114</name>
</gene>
<evidence type="ECO:0000313" key="4">
    <source>
        <dbReference type="Proteomes" id="UP000001366"/>
    </source>
</evidence>
<dbReference type="HAMAP" id="MF_00645">
    <property type="entry name" value="AMMECR1"/>
    <property type="match status" value="1"/>
</dbReference>
<proteinExistence type="inferred from homology"/>
<dbReference type="Pfam" id="PF01871">
    <property type="entry name" value="AMMECR1"/>
    <property type="match status" value="1"/>
</dbReference>
<dbReference type="Gene3D" id="3.30.1490.150">
    <property type="entry name" value="Hypothetical protein ph0010, domain 2"/>
    <property type="match status" value="1"/>
</dbReference>
<keyword evidence="4" id="KW-1185">Reference proteome</keyword>
<dbReference type="Gene3D" id="3.30.700.20">
    <property type="entry name" value="Hypothetical protein ph0010, domain 1"/>
    <property type="match status" value="1"/>
</dbReference>
<name>C0QT97_PERMH</name>
<dbReference type="Proteomes" id="UP000001366">
    <property type="component" value="Chromosome"/>
</dbReference>
<dbReference type="NCBIfam" id="TIGR00296">
    <property type="entry name" value="TIGR00296 family protein"/>
    <property type="match status" value="1"/>
</dbReference>
<dbReference type="EMBL" id="CP001230">
    <property type="protein sequence ID" value="ACO04220.1"/>
    <property type="molecule type" value="Genomic_DNA"/>
</dbReference>
<dbReference type="InterPro" id="IPR023473">
    <property type="entry name" value="AMMECR1"/>
</dbReference>
<dbReference type="eggNOG" id="COG2078">
    <property type="taxonomic scope" value="Bacteria"/>
</dbReference>
<dbReference type="PANTHER" id="PTHR13016">
    <property type="entry name" value="AMMECR1 HOMOLOG"/>
    <property type="match status" value="1"/>
</dbReference>
<dbReference type="AlphaFoldDB" id="C0QT97"/>
<sequence>MEDLIRSLDQISDEEGEALVYLARKAIEEYLITGITVDLKEIPYESWKKKGASFVTLENRTTGALRGCIGSIIPVRPLYKDVIHNAISAATQDPRFPPVTVNELPEIRVKVSVLSYPEPLEFKDPAELLKKIEPFKDGLILKYENFQGTFLPDVWQQIPDRQLFLTNLCSKAGMPPDCWLKYPIKIYRYRTKTFSE</sequence>
<feature type="domain" description="AMMECR1" evidence="2">
    <location>
        <begin position="14"/>
        <end position="196"/>
    </location>
</feature>
<reference evidence="3 4" key="1">
    <citation type="journal article" date="2009" name="J. Bacteriol.">
        <title>Complete and draft genome sequences of six members of the Aquificales.</title>
        <authorList>
            <person name="Reysenbach A.L."/>
            <person name="Hamamura N."/>
            <person name="Podar M."/>
            <person name="Griffiths E."/>
            <person name="Ferreira S."/>
            <person name="Hochstein R."/>
            <person name="Heidelberg J."/>
            <person name="Johnson J."/>
            <person name="Mead D."/>
            <person name="Pohorille A."/>
            <person name="Sarmiento M."/>
            <person name="Schweighofer K."/>
            <person name="Seshadri R."/>
            <person name="Voytek M.A."/>
        </authorList>
    </citation>
    <scope>NUCLEOTIDE SEQUENCE [LARGE SCALE GENOMIC DNA]</scope>
    <source>
        <strain evidence="4">DSM 14350 / EX-H1</strain>
    </source>
</reference>
<dbReference type="InterPro" id="IPR027485">
    <property type="entry name" value="AMMECR1_N"/>
</dbReference>
<evidence type="ECO:0000259" key="2">
    <source>
        <dbReference type="PROSITE" id="PS51112"/>
    </source>
</evidence>
<dbReference type="PaxDb" id="123214-PERMA_0114"/>
<evidence type="ECO:0000256" key="1">
    <source>
        <dbReference type="HAMAP-Rule" id="MF_00645"/>
    </source>
</evidence>
<dbReference type="InterPro" id="IPR023472">
    <property type="entry name" value="Uncharacterised_MJ0810"/>
</dbReference>
<accession>C0QT97</accession>
<dbReference type="HOGENOM" id="CLU_095686_1_1_0"/>
<dbReference type="KEGG" id="pmx:PERMA_0114"/>
<dbReference type="OrthoDB" id="159752at2"/>
<dbReference type="InterPro" id="IPR036071">
    <property type="entry name" value="AMMECR1_dom_sf"/>
</dbReference>
<dbReference type="InterPro" id="IPR027623">
    <property type="entry name" value="AmmeMemoSam_A"/>
</dbReference>
<dbReference type="SUPFAM" id="SSF143447">
    <property type="entry name" value="AMMECR1-like"/>
    <property type="match status" value="1"/>
</dbReference>
<dbReference type="NCBIfam" id="TIGR04335">
    <property type="entry name" value="AmmeMemoSam_A"/>
    <property type="match status" value="1"/>
</dbReference>
<organism evidence="3 4">
    <name type="scientific">Persephonella marina (strain DSM 14350 / EX-H1)</name>
    <dbReference type="NCBI Taxonomy" id="123214"/>
    <lineage>
        <taxon>Bacteria</taxon>
        <taxon>Pseudomonadati</taxon>
        <taxon>Aquificota</taxon>
        <taxon>Aquificia</taxon>
        <taxon>Aquificales</taxon>
        <taxon>Hydrogenothermaceae</taxon>
        <taxon>Persephonella</taxon>
    </lineage>
</organism>
<dbReference type="STRING" id="123214.PERMA_0114"/>
<dbReference type="PROSITE" id="PS51112">
    <property type="entry name" value="AMMECR1"/>
    <property type="match status" value="1"/>
</dbReference>
<dbReference type="PANTHER" id="PTHR13016:SF0">
    <property type="entry name" value="AMME SYNDROME CANDIDATE GENE 1 PROTEIN"/>
    <property type="match status" value="1"/>
</dbReference>
<dbReference type="RefSeq" id="WP_012676458.1">
    <property type="nucleotide sequence ID" value="NC_012440.1"/>
</dbReference>